<dbReference type="EMBL" id="BMJM01000007">
    <property type="protein sequence ID" value="GGE15787.1"/>
    <property type="molecule type" value="Genomic_DNA"/>
</dbReference>
<keyword evidence="13" id="KW-1185">Reference proteome</keyword>
<proteinExistence type="inferred from homology"/>
<gene>
    <name evidence="11 12" type="primary">kdpC</name>
    <name evidence="12" type="ORF">GCM10011529_22710</name>
</gene>
<evidence type="ECO:0000256" key="4">
    <source>
        <dbReference type="ARBA" id="ARBA00022692"/>
    </source>
</evidence>
<evidence type="ECO:0000256" key="2">
    <source>
        <dbReference type="ARBA" id="ARBA00022475"/>
    </source>
</evidence>
<keyword evidence="8 11" id="KW-1133">Transmembrane helix</keyword>
<organism evidence="12 13">
    <name type="scientific">Sandarakinorhabdus glacialis</name>
    <dbReference type="NCBI Taxonomy" id="1614636"/>
    <lineage>
        <taxon>Bacteria</taxon>
        <taxon>Pseudomonadati</taxon>
        <taxon>Pseudomonadota</taxon>
        <taxon>Alphaproteobacteria</taxon>
        <taxon>Sphingomonadales</taxon>
        <taxon>Sphingosinicellaceae</taxon>
        <taxon>Sandarakinorhabdus</taxon>
    </lineage>
</organism>
<sequence>MNKEIFSAVRPAIVLTILFALLLGLVYPLAMTGIGQLLFPNAANGSLVTENGKVIGSAVVGQAFVSDRYFQTRPSAAGKGYDGMSSSGSNLGPTSQALADRVKADVDKRQAEGVAIVPNDLVTASGSGLDPDLSPAAALVQVPRIAKVRGLPQAEVKALVDAAIVLPLAGFLGEPRVNVLALNRSLDRLKVAAIAPAPAGAIAIVPAPAL</sequence>
<dbReference type="AlphaFoldDB" id="A0A917EA75"/>
<dbReference type="Proteomes" id="UP000635071">
    <property type="component" value="Unassembled WGS sequence"/>
</dbReference>
<evidence type="ECO:0000256" key="11">
    <source>
        <dbReference type="HAMAP-Rule" id="MF_00276"/>
    </source>
</evidence>
<evidence type="ECO:0000313" key="13">
    <source>
        <dbReference type="Proteomes" id="UP000635071"/>
    </source>
</evidence>
<keyword evidence="10 11" id="KW-0472">Membrane</keyword>
<comment type="subcellular location">
    <subcellularLocation>
        <location evidence="11">Cell membrane</location>
        <topology evidence="11">Single-pass membrane protein</topology>
    </subcellularLocation>
</comment>
<dbReference type="NCBIfam" id="NF001454">
    <property type="entry name" value="PRK00315.1"/>
    <property type="match status" value="1"/>
</dbReference>
<evidence type="ECO:0000256" key="7">
    <source>
        <dbReference type="ARBA" id="ARBA00022958"/>
    </source>
</evidence>
<evidence type="ECO:0000313" key="12">
    <source>
        <dbReference type="EMBL" id="GGE15787.1"/>
    </source>
</evidence>
<dbReference type="GO" id="GO:0005886">
    <property type="term" value="C:plasma membrane"/>
    <property type="evidence" value="ECO:0007669"/>
    <property type="project" value="UniProtKB-SubCell"/>
</dbReference>
<dbReference type="GO" id="GO:0008556">
    <property type="term" value="F:P-type potassium transmembrane transporter activity"/>
    <property type="evidence" value="ECO:0007669"/>
    <property type="project" value="InterPro"/>
</dbReference>
<dbReference type="Pfam" id="PF02669">
    <property type="entry name" value="KdpC"/>
    <property type="match status" value="1"/>
</dbReference>
<keyword evidence="6 11" id="KW-0067">ATP-binding</keyword>
<reference evidence="12" key="1">
    <citation type="journal article" date="2014" name="Int. J. Syst. Evol. Microbiol.">
        <title>Complete genome sequence of Corynebacterium casei LMG S-19264T (=DSM 44701T), isolated from a smear-ripened cheese.</title>
        <authorList>
            <consortium name="US DOE Joint Genome Institute (JGI-PGF)"/>
            <person name="Walter F."/>
            <person name="Albersmeier A."/>
            <person name="Kalinowski J."/>
            <person name="Ruckert C."/>
        </authorList>
    </citation>
    <scope>NUCLEOTIDE SEQUENCE</scope>
    <source>
        <strain evidence="12">CGMCC 1.15519</strain>
    </source>
</reference>
<comment type="subunit">
    <text evidence="11">The system is composed of three essential subunits: KdpA, KdpB and KdpC.</text>
</comment>
<dbReference type="PIRSF" id="PIRSF001296">
    <property type="entry name" value="K_ATPase_KdpC"/>
    <property type="match status" value="1"/>
</dbReference>
<comment type="similarity">
    <text evidence="11">Belongs to the KdpC family.</text>
</comment>
<evidence type="ECO:0000256" key="5">
    <source>
        <dbReference type="ARBA" id="ARBA00022741"/>
    </source>
</evidence>
<dbReference type="InterPro" id="IPR003820">
    <property type="entry name" value="KdpC"/>
</dbReference>
<dbReference type="GO" id="GO:0005524">
    <property type="term" value="F:ATP binding"/>
    <property type="evidence" value="ECO:0007669"/>
    <property type="project" value="UniProtKB-UniRule"/>
</dbReference>
<evidence type="ECO:0000256" key="6">
    <source>
        <dbReference type="ARBA" id="ARBA00022840"/>
    </source>
</evidence>
<keyword evidence="4 11" id="KW-0812">Transmembrane</keyword>
<name>A0A917EA75_9SPHN</name>
<dbReference type="PANTHER" id="PTHR30042">
    <property type="entry name" value="POTASSIUM-TRANSPORTING ATPASE C CHAIN"/>
    <property type="match status" value="1"/>
</dbReference>
<keyword evidence="5 11" id="KW-0547">Nucleotide-binding</keyword>
<dbReference type="PANTHER" id="PTHR30042:SF2">
    <property type="entry name" value="POTASSIUM-TRANSPORTING ATPASE KDPC SUBUNIT"/>
    <property type="match status" value="1"/>
</dbReference>
<dbReference type="NCBIfam" id="TIGR00681">
    <property type="entry name" value="kdpC"/>
    <property type="match status" value="1"/>
</dbReference>
<keyword evidence="7 11" id="KW-0630">Potassium</keyword>
<comment type="caution">
    <text evidence="12">The sequence shown here is derived from an EMBL/GenBank/DDBJ whole genome shotgun (WGS) entry which is preliminary data.</text>
</comment>
<keyword evidence="1 11" id="KW-0813">Transport</keyword>
<evidence type="ECO:0000256" key="10">
    <source>
        <dbReference type="ARBA" id="ARBA00023136"/>
    </source>
</evidence>
<keyword evidence="3 11" id="KW-0633">Potassium transport</keyword>
<evidence type="ECO:0000256" key="8">
    <source>
        <dbReference type="ARBA" id="ARBA00022989"/>
    </source>
</evidence>
<evidence type="ECO:0000256" key="9">
    <source>
        <dbReference type="ARBA" id="ARBA00023065"/>
    </source>
</evidence>
<comment type="function">
    <text evidence="11">Part of the high-affinity ATP-driven potassium transport (or Kdp) system, which catalyzes the hydrolysis of ATP coupled with the electrogenic transport of potassium into the cytoplasm. This subunit acts as a catalytic chaperone that increases the ATP-binding affinity of the ATP-hydrolyzing subunit KdpB by the formation of a transient KdpB/KdpC/ATP ternary complex.</text>
</comment>
<keyword evidence="9 11" id="KW-0406">Ion transport</keyword>
<dbReference type="RefSeq" id="WP_188763066.1">
    <property type="nucleotide sequence ID" value="NZ_BMJM01000007.1"/>
</dbReference>
<protein>
    <recommendedName>
        <fullName evidence="11">Potassium-transporting ATPase KdpC subunit</fullName>
    </recommendedName>
    <alternativeName>
        <fullName evidence="11">ATP phosphohydrolase [potassium-transporting] C chain</fullName>
    </alternativeName>
    <alternativeName>
        <fullName evidence="11">Potassium-binding and translocating subunit C</fullName>
    </alternativeName>
    <alternativeName>
        <fullName evidence="11">Potassium-translocating ATPase C chain</fullName>
    </alternativeName>
</protein>
<evidence type="ECO:0000256" key="3">
    <source>
        <dbReference type="ARBA" id="ARBA00022538"/>
    </source>
</evidence>
<evidence type="ECO:0000256" key="1">
    <source>
        <dbReference type="ARBA" id="ARBA00022448"/>
    </source>
</evidence>
<dbReference type="HAMAP" id="MF_00276">
    <property type="entry name" value="KdpC"/>
    <property type="match status" value="1"/>
</dbReference>
<keyword evidence="2 11" id="KW-1003">Cell membrane</keyword>
<accession>A0A917EA75</accession>
<reference evidence="12" key="2">
    <citation type="submission" date="2020-09" db="EMBL/GenBank/DDBJ databases">
        <authorList>
            <person name="Sun Q."/>
            <person name="Zhou Y."/>
        </authorList>
    </citation>
    <scope>NUCLEOTIDE SEQUENCE</scope>
    <source>
        <strain evidence="12">CGMCC 1.15519</strain>
    </source>
</reference>